<dbReference type="EMBL" id="AOGY02000042">
    <property type="protein sequence ID" value="EMY70039.1"/>
    <property type="molecule type" value="Genomic_DNA"/>
</dbReference>
<accession>N1W1G3</accession>
<protein>
    <submittedName>
        <fullName evidence="1">Uncharacterized protein</fullName>
    </submittedName>
</protein>
<organism evidence="1 2">
    <name type="scientific">Leptospira vanthielii serovar Holland str. Waz Holland = ATCC 700522</name>
    <dbReference type="NCBI Taxonomy" id="1218591"/>
    <lineage>
        <taxon>Bacteria</taxon>
        <taxon>Pseudomonadati</taxon>
        <taxon>Spirochaetota</taxon>
        <taxon>Spirochaetia</taxon>
        <taxon>Leptospirales</taxon>
        <taxon>Leptospiraceae</taxon>
        <taxon>Leptospira</taxon>
    </lineage>
</organism>
<dbReference type="STRING" id="1218591.LEP1GSC199_2377"/>
<sequence length="86" mass="9127">MEIATGTSIETDVGSILQSPLVGGVIGSFDEEIVILGGTTTTDMTTGTIFNTIYKFYPNIGNNGTWVSLLSSTNIFPRIDMAGVTY</sequence>
<dbReference type="RefSeq" id="WP_002981561.1">
    <property type="nucleotide sequence ID" value="NZ_AOGY02000042.1"/>
</dbReference>
<name>N1W1G3_9LEPT</name>
<evidence type="ECO:0000313" key="1">
    <source>
        <dbReference type="EMBL" id="EMY70039.1"/>
    </source>
</evidence>
<gene>
    <name evidence="1" type="ORF">LEP1GSC199_2377</name>
</gene>
<comment type="caution">
    <text evidence="1">The sequence shown here is derived from an EMBL/GenBank/DDBJ whole genome shotgun (WGS) entry which is preliminary data.</text>
</comment>
<reference evidence="1 2" key="1">
    <citation type="submission" date="2013-03" db="EMBL/GenBank/DDBJ databases">
        <authorList>
            <person name="Harkins D.M."/>
            <person name="Durkin A.S."/>
            <person name="Brinkac L.M."/>
            <person name="Haft D.H."/>
            <person name="Selengut J.D."/>
            <person name="Sanka R."/>
            <person name="DePew J."/>
            <person name="Purushe J."/>
            <person name="Galloway R.L."/>
            <person name="Vinetz J.M."/>
            <person name="Sutton G.G."/>
            <person name="Nierman W.C."/>
            <person name="Fouts D.E."/>
        </authorList>
    </citation>
    <scope>NUCLEOTIDE SEQUENCE [LARGE SCALE GENOMIC DNA]</scope>
    <source>
        <strain evidence="1 2">Waz Holland</strain>
    </source>
</reference>
<dbReference type="Proteomes" id="UP000012227">
    <property type="component" value="Unassembled WGS sequence"/>
</dbReference>
<evidence type="ECO:0000313" key="2">
    <source>
        <dbReference type="Proteomes" id="UP000012227"/>
    </source>
</evidence>
<dbReference type="AlphaFoldDB" id="N1W1G3"/>
<proteinExistence type="predicted"/>